<feature type="compositionally biased region" description="Polar residues" evidence="1">
    <location>
        <begin position="431"/>
        <end position="444"/>
    </location>
</feature>
<evidence type="ECO:0000313" key="3">
    <source>
        <dbReference type="EMBL" id="KAF2111700.1"/>
    </source>
</evidence>
<dbReference type="AlphaFoldDB" id="A0A6A5YX94"/>
<feature type="region of interest" description="Disordered" evidence="1">
    <location>
        <begin position="130"/>
        <end position="533"/>
    </location>
</feature>
<feature type="compositionally biased region" description="Basic and acidic residues" evidence="1">
    <location>
        <begin position="397"/>
        <end position="413"/>
    </location>
</feature>
<gene>
    <name evidence="3" type="ORF">BDV96DRAFT_649677</name>
</gene>
<evidence type="ECO:0000313" key="4">
    <source>
        <dbReference type="Proteomes" id="UP000799770"/>
    </source>
</evidence>
<name>A0A6A5YX94_9PLEO</name>
<feature type="region of interest" description="Disordered" evidence="1">
    <location>
        <begin position="556"/>
        <end position="594"/>
    </location>
</feature>
<keyword evidence="4" id="KW-1185">Reference proteome</keyword>
<evidence type="ECO:0000256" key="1">
    <source>
        <dbReference type="SAM" id="MobiDB-lite"/>
    </source>
</evidence>
<keyword evidence="2" id="KW-0472">Membrane</keyword>
<protein>
    <submittedName>
        <fullName evidence="3">Uncharacterized protein</fullName>
    </submittedName>
</protein>
<feature type="compositionally biased region" description="Polar residues" evidence="1">
    <location>
        <begin position="267"/>
        <end position="281"/>
    </location>
</feature>
<feature type="transmembrane region" description="Helical" evidence="2">
    <location>
        <begin position="15"/>
        <end position="38"/>
    </location>
</feature>
<proteinExistence type="predicted"/>
<dbReference type="PANTHER" id="PTHR42023:SF1">
    <property type="entry name" value="BHLH DOMAIN-CONTAINING PROTEIN"/>
    <property type="match status" value="1"/>
</dbReference>
<feature type="compositionally biased region" description="Pro residues" evidence="1">
    <location>
        <begin position="518"/>
        <end position="531"/>
    </location>
</feature>
<feature type="compositionally biased region" description="Low complexity" evidence="1">
    <location>
        <begin position="507"/>
        <end position="517"/>
    </location>
</feature>
<dbReference type="PANTHER" id="PTHR42023">
    <property type="entry name" value="BHLH DOMAIN-CONTAINING PROTEIN"/>
    <property type="match status" value="1"/>
</dbReference>
<dbReference type="OrthoDB" id="4507572at2759"/>
<evidence type="ECO:0000256" key="2">
    <source>
        <dbReference type="SAM" id="Phobius"/>
    </source>
</evidence>
<dbReference type="Proteomes" id="UP000799770">
    <property type="component" value="Unassembled WGS sequence"/>
</dbReference>
<keyword evidence="2" id="KW-0812">Transmembrane</keyword>
<reference evidence="3" key="1">
    <citation type="journal article" date="2020" name="Stud. Mycol.">
        <title>101 Dothideomycetes genomes: a test case for predicting lifestyles and emergence of pathogens.</title>
        <authorList>
            <person name="Haridas S."/>
            <person name="Albert R."/>
            <person name="Binder M."/>
            <person name="Bloem J."/>
            <person name="Labutti K."/>
            <person name="Salamov A."/>
            <person name="Andreopoulos B."/>
            <person name="Baker S."/>
            <person name="Barry K."/>
            <person name="Bills G."/>
            <person name="Bluhm B."/>
            <person name="Cannon C."/>
            <person name="Castanera R."/>
            <person name="Culley D."/>
            <person name="Daum C."/>
            <person name="Ezra D."/>
            <person name="Gonzalez J."/>
            <person name="Henrissat B."/>
            <person name="Kuo A."/>
            <person name="Liang C."/>
            <person name="Lipzen A."/>
            <person name="Lutzoni F."/>
            <person name="Magnuson J."/>
            <person name="Mondo S."/>
            <person name="Nolan M."/>
            <person name="Ohm R."/>
            <person name="Pangilinan J."/>
            <person name="Park H.-J."/>
            <person name="Ramirez L."/>
            <person name="Alfaro M."/>
            <person name="Sun H."/>
            <person name="Tritt A."/>
            <person name="Yoshinaga Y."/>
            <person name="Zwiers L.-H."/>
            <person name="Turgeon B."/>
            <person name="Goodwin S."/>
            <person name="Spatafora J."/>
            <person name="Crous P."/>
            <person name="Grigoriev I."/>
        </authorList>
    </citation>
    <scope>NUCLEOTIDE SEQUENCE</scope>
    <source>
        <strain evidence="3">CBS 627.86</strain>
    </source>
</reference>
<sequence length="696" mass="77037">MYLDGGSGSDVLLNALTWVFGGLFGAIGSIIWTVRFLLRTPAKRQLSTPFRRSLRLQQRRPNRNSSQWTIPFGIHQLSNDFPFAVLIMWKRLQGHGRDKDKQIGNPVLVDTTYDEDHLRQIPTVSDAQHLLSPGAAPQSHNSLSPHDPRGYRSSDVPTISSTYSQSSPDPRYDYNPSASGPDISPPSSPELEQQDDRNPNQPRRFRSMRDVSPVDENRGAAPVASSIPVLRKAPPELHGSQTRGPQKFWNGKVAPNSKVRWDEYSGEPTSNSAGKASQVNPKSYVPTTERRPMGYQVSVSGPQDNVKKPATFSERTMRFGTKPAPVDTLTKPREPWRGASGRAEIVQPFKDQRSKQPPNLQRKTDPKKAGGFAEDASKSVADPVRRVPGEADTSPVADDREGLDGLDTHEDPIKPTVPLKVGRNSPPRSLASPTSPHNPGTQAPYSYPSPVTPTAVQPLSPVTHKQGDAKSGTLHPYATPPNTKVVRRSVESTPSKDNGPASRFSWTTYNTSTTYQQSPPPSPPPPLPTQDPIPVAASILNRRRPVVPADKVTARKPVTSGTARPRVMSLDPPSPRPGSTFSTNTQKALPRPPTELSAADHVDILEAQLDDLRLRRSNVHRLLSDLNDRMPANPLITDFKRMRLVEQRKKDFEDELAEIKKDEHDVGLKLHRAWRKRERADPNGSESAIWVRRVTR</sequence>
<feature type="compositionally biased region" description="Polar residues" evidence="1">
    <location>
        <begin position="155"/>
        <end position="168"/>
    </location>
</feature>
<accession>A0A6A5YX94</accession>
<dbReference type="EMBL" id="ML977333">
    <property type="protein sequence ID" value="KAF2111700.1"/>
    <property type="molecule type" value="Genomic_DNA"/>
</dbReference>
<keyword evidence="2" id="KW-1133">Transmembrane helix</keyword>
<organism evidence="3 4">
    <name type="scientific">Lophiotrema nucula</name>
    <dbReference type="NCBI Taxonomy" id="690887"/>
    <lineage>
        <taxon>Eukaryota</taxon>
        <taxon>Fungi</taxon>
        <taxon>Dikarya</taxon>
        <taxon>Ascomycota</taxon>
        <taxon>Pezizomycotina</taxon>
        <taxon>Dothideomycetes</taxon>
        <taxon>Pleosporomycetidae</taxon>
        <taxon>Pleosporales</taxon>
        <taxon>Lophiotremataceae</taxon>
        <taxon>Lophiotrema</taxon>
    </lineage>
</organism>
<feature type="compositionally biased region" description="Polar residues" evidence="1">
    <location>
        <begin position="577"/>
        <end position="587"/>
    </location>
</feature>